<dbReference type="Proteomes" id="UP001230145">
    <property type="component" value="Unassembled WGS sequence"/>
</dbReference>
<dbReference type="RefSeq" id="WP_307635235.1">
    <property type="nucleotide sequence ID" value="NZ_JAUSQL010000001.1"/>
</dbReference>
<dbReference type="EMBL" id="JAUSQL010000001">
    <property type="protein sequence ID" value="MDP9833211.1"/>
    <property type="molecule type" value="Genomic_DNA"/>
</dbReference>
<gene>
    <name evidence="1" type="ORF">J2S45_001890</name>
</gene>
<accession>A0ABT9PKG0</accession>
<reference evidence="1 2" key="1">
    <citation type="submission" date="2023-07" db="EMBL/GenBank/DDBJ databases">
        <title>Sequencing the genomes of 1000 actinobacteria strains.</title>
        <authorList>
            <person name="Klenk H.-P."/>
        </authorList>
    </citation>
    <scope>NUCLEOTIDE SEQUENCE [LARGE SCALE GENOMIC DNA]</scope>
    <source>
        <strain evidence="1 2">DSM 19515</strain>
    </source>
</reference>
<evidence type="ECO:0000313" key="1">
    <source>
        <dbReference type="EMBL" id="MDP9833211.1"/>
    </source>
</evidence>
<evidence type="ECO:0000313" key="2">
    <source>
        <dbReference type="Proteomes" id="UP001230145"/>
    </source>
</evidence>
<sequence>MSDFSLCFGAGQLSLKDHDAAGAAPAAAGAAPAAAGAAPAAAGTAPAAAGVGNG</sequence>
<organism evidence="1 2">
    <name type="scientific">Trueperella abortisuis</name>
    <dbReference type="NCBI Taxonomy" id="445930"/>
    <lineage>
        <taxon>Bacteria</taxon>
        <taxon>Bacillati</taxon>
        <taxon>Actinomycetota</taxon>
        <taxon>Actinomycetes</taxon>
        <taxon>Actinomycetales</taxon>
        <taxon>Actinomycetaceae</taxon>
        <taxon>Trueperella</taxon>
    </lineage>
</organism>
<protein>
    <submittedName>
        <fullName evidence="1">3-oxoacyl-ACP reductase-like protein</fullName>
    </submittedName>
</protein>
<proteinExistence type="predicted"/>
<name>A0ABT9PKG0_9ACTO</name>
<comment type="caution">
    <text evidence="1">The sequence shown here is derived from an EMBL/GenBank/DDBJ whole genome shotgun (WGS) entry which is preliminary data.</text>
</comment>
<keyword evidence="2" id="KW-1185">Reference proteome</keyword>